<evidence type="ECO:0000256" key="1">
    <source>
        <dbReference type="ARBA" id="ARBA00004496"/>
    </source>
</evidence>
<proteinExistence type="inferred from homology"/>
<comment type="subcellular location">
    <subcellularLocation>
        <location evidence="1">Cytoplasm</location>
    </subcellularLocation>
</comment>
<dbReference type="Pfam" id="PF01044">
    <property type="entry name" value="Vinculin"/>
    <property type="match status" value="3"/>
</dbReference>
<dbReference type="PANTHER" id="PTHR18914:SF30">
    <property type="entry name" value="VINCULIN_ALPHA-CATENIN FAMILY MEMBER 1"/>
    <property type="match status" value="1"/>
</dbReference>
<evidence type="ECO:0000256" key="2">
    <source>
        <dbReference type="ARBA" id="ARBA00008376"/>
    </source>
</evidence>
<reference evidence="5" key="1">
    <citation type="journal article" date="2023" name="Mol. Biol. Evol.">
        <title>Third-Generation Sequencing Reveals the Adaptive Role of the Epigenome in Three Deep-Sea Polychaetes.</title>
        <authorList>
            <person name="Perez M."/>
            <person name="Aroh O."/>
            <person name="Sun Y."/>
            <person name="Lan Y."/>
            <person name="Juniper S.K."/>
            <person name="Young C.R."/>
            <person name="Angers B."/>
            <person name="Qian P.Y."/>
        </authorList>
    </citation>
    <scope>NUCLEOTIDE SEQUENCE</scope>
    <source>
        <strain evidence="5">P08H-3</strain>
    </source>
</reference>
<evidence type="ECO:0008006" key="7">
    <source>
        <dbReference type="Google" id="ProtNLM"/>
    </source>
</evidence>
<comment type="similarity">
    <text evidence="2">Belongs to the vinculin/alpha-catenin family.</text>
</comment>
<organism evidence="5 6">
    <name type="scientific">Paralvinella palmiformis</name>
    <dbReference type="NCBI Taxonomy" id="53620"/>
    <lineage>
        <taxon>Eukaryota</taxon>
        <taxon>Metazoa</taxon>
        <taxon>Spiralia</taxon>
        <taxon>Lophotrochozoa</taxon>
        <taxon>Annelida</taxon>
        <taxon>Polychaeta</taxon>
        <taxon>Sedentaria</taxon>
        <taxon>Canalipalpata</taxon>
        <taxon>Terebellida</taxon>
        <taxon>Terebelliformia</taxon>
        <taxon>Alvinellidae</taxon>
        <taxon>Paralvinella</taxon>
    </lineage>
</organism>
<protein>
    <recommendedName>
        <fullName evidence="7">Vinculin</fullName>
    </recommendedName>
</protein>
<dbReference type="Proteomes" id="UP001208570">
    <property type="component" value="Unassembled WGS sequence"/>
</dbReference>
<feature type="compositionally biased region" description="Basic and acidic residues" evidence="4">
    <location>
        <begin position="1145"/>
        <end position="1155"/>
    </location>
</feature>
<evidence type="ECO:0000256" key="3">
    <source>
        <dbReference type="ARBA" id="ARBA00022490"/>
    </source>
</evidence>
<dbReference type="InterPro" id="IPR006077">
    <property type="entry name" value="Vinculin/catenin"/>
</dbReference>
<sequence>MEDTYSLISKLVQTKSIEKVLSPIAAKVSQLIIVNEAFENGDQNAFPDDLVPSATCVMKSTQGLVQAANRLLNKYDDEVLKNEMPKACEALSVSGTNQVIAAQRVQIENYSTASRKHLIRTAKDVLESTLKVLLVLDDAEIRKITKAIKSTRERLGILTVVHSMKALVSTFKASKLYAVGQIMECLDNLESGVQSKDSVSEDYEEPEMPGHFVSNIDRVLNLLGEEQRLELHKLGSELDAVVESLIHHSMSVSHLSSQQHRTNIIRRAQQLLKFRSEVADLCETLRDGDELVTDDFSTRCQCMMAEAQQLESAVSSATLWLVVDVFKETTEPLERLIKVMLSDDKDTWLCYSSIEDYENDFHEHFDKVGQVSRFTAATSVDANKVRTINNCLSVLDHIDPELIPAIRACRSSPGDQAAIEHLRLMKNEWISSLNVLVHTVDELVDGQMFIEISESELRKAVDTCKESQISDVALVHDVTRSLIGRAQRMGLRALTIIGRDCDVVYPVPVVKSAASFVLRDFDDRTLHEKLHKSCAVLLKYVTFLKDGILHKSSSDILVPDTQMVCPDECQGDFNQVHNDSCGDCIEDPDKLFHPDTSGSSQTRQHIQPDAIKCYLSAVIHDNLLEMTRQLLSASIGGYRQKLELICNSLLSYSNNITESANSVANLVKDKNNKKLLVDCSSKVNELTPQIIDKASKVCDCDTYQIEPLHQVIDTWSKQASLLQNKLDVILVKWKHVSDNVLDAIKLSDVQLLKAQIEDVHCHHKHVIKMLDGVCLLANEMDTVMIQKSHSLKEDVSQLTSLTTNLITMAEDQVKHSSKNDEYIELGQVSRLWAATLYHIMASCDELCNIAVISYVARPLYIDNVDCIKLGQYMSAVTEINMALKSYIESALVGCIIEKYVSDGERAICDIDNVSVDITQCYSLMTGVRTTSEDIITMYTPHQLNILLWKWALTVHRTKFMLGKWTSHCTGHINTYLQAVVRVHDEHTDNVQRMHDINCKKYLDSIREMFSKARTKILDMIQSSNDGESKDVVQRHIESWSVITEELQTLGNALLEDGISDLKKENFVMAKIHWGVKCLEIDGCMKSLPGIRYDSIAGFVRCLAAQLTVPSTSLTPTSSDVNKHHLSKGPGVSKMNAIPESPSAPVKKESNSEWKKLAAGPRVKHSTPELPSSKSGFKLSNTKTTTKIWPASRHLTCDKWNDNNNDIVKIARDISDHLQNMTQFTKGIGPIRSREELISAAKNVAKNGEKLVKFAKILVKYSIDKRVSEDLRCSADYIPTVIAQLNILASVKSATPDDRSTEKMLVKTGNNLLDAINKMLRNAEAVCVKGLKHGMDLADGESESLMLASQWHHQFQRHRLLESSMAAVDNLGLRKVSHHSDLPTLSDIMGTK</sequence>
<dbReference type="Gene3D" id="1.20.120.230">
    <property type="entry name" value="Alpha-catenin/vinculin-like"/>
    <property type="match status" value="2"/>
</dbReference>
<dbReference type="GO" id="GO:0005912">
    <property type="term" value="C:adherens junction"/>
    <property type="evidence" value="ECO:0007669"/>
    <property type="project" value="TreeGrafter"/>
</dbReference>
<gene>
    <name evidence="5" type="ORF">LSH36_785g03110</name>
</gene>
<dbReference type="Gene3D" id="1.20.120.810">
    <property type="entry name" value="Vinculin, Vh2 four-helix bundle"/>
    <property type="match status" value="2"/>
</dbReference>
<keyword evidence="3" id="KW-0963">Cytoplasm</keyword>
<evidence type="ECO:0000313" key="5">
    <source>
        <dbReference type="EMBL" id="KAK2144115.1"/>
    </source>
</evidence>
<dbReference type="InterPro" id="IPR036723">
    <property type="entry name" value="Alpha-catenin/vinculin-like_sf"/>
</dbReference>
<dbReference type="GO" id="GO:0005737">
    <property type="term" value="C:cytoplasm"/>
    <property type="evidence" value="ECO:0007669"/>
    <property type="project" value="UniProtKB-SubCell"/>
</dbReference>
<dbReference type="SUPFAM" id="SSF47220">
    <property type="entry name" value="alpha-catenin/vinculin-like"/>
    <property type="match status" value="3"/>
</dbReference>
<dbReference type="GO" id="GO:0051015">
    <property type="term" value="F:actin filament binding"/>
    <property type="evidence" value="ECO:0007669"/>
    <property type="project" value="InterPro"/>
</dbReference>
<accession>A0AAD9MST3</accession>
<dbReference type="GO" id="GO:0016477">
    <property type="term" value="P:cell migration"/>
    <property type="evidence" value="ECO:0007669"/>
    <property type="project" value="TreeGrafter"/>
</dbReference>
<evidence type="ECO:0000313" key="6">
    <source>
        <dbReference type="Proteomes" id="UP001208570"/>
    </source>
</evidence>
<name>A0AAD9MST3_9ANNE</name>
<evidence type="ECO:0000256" key="4">
    <source>
        <dbReference type="SAM" id="MobiDB-lite"/>
    </source>
</evidence>
<dbReference type="GO" id="GO:0008013">
    <property type="term" value="F:beta-catenin binding"/>
    <property type="evidence" value="ECO:0007669"/>
    <property type="project" value="TreeGrafter"/>
</dbReference>
<keyword evidence="6" id="KW-1185">Reference proteome</keyword>
<comment type="caution">
    <text evidence="5">The sequence shown here is derived from an EMBL/GenBank/DDBJ whole genome shotgun (WGS) entry which is preliminary data.</text>
</comment>
<dbReference type="PANTHER" id="PTHR18914">
    <property type="entry name" value="ALPHA CATENIN"/>
    <property type="match status" value="1"/>
</dbReference>
<dbReference type="EMBL" id="JAODUP010000785">
    <property type="protein sequence ID" value="KAK2144115.1"/>
    <property type="molecule type" value="Genomic_DNA"/>
</dbReference>
<feature type="region of interest" description="Disordered" evidence="4">
    <location>
        <begin position="1127"/>
        <end position="1176"/>
    </location>
</feature>
<dbReference type="GO" id="GO:0016342">
    <property type="term" value="C:catenin complex"/>
    <property type="evidence" value="ECO:0007669"/>
    <property type="project" value="TreeGrafter"/>
</dbReference>
<dbReference type="GO" id="GO:0098609">
    <property type="term" value="P:cell-cell adhesion"/>
    <property type="evidence" value="ECO:0007669"/>
    <property type="project" value="TreeGrafter"/>
</dbReference>